<evidence type="ECO:0000313" key="3">
    <source>
        <dbReference type="EMBL" id="AKV77340.1"/>
    </source>
</evidence>
<proteinExistence type="predicted"/>
<protein>
    <submittedName>
        <fullName evidence="1">Conserved protein implicated in secretion-like protein</fullName>
    </submittedName>
</protein>
<dbReference type="EMBL" id="CP008822">
    <property type="protein sequence ID" value="AIM28301.1"/>
    <property type="molecule type" value="Genomic_DNA"/>
</dbReference>
<dbReference type="EMBL" id="CP012175">
    <property type="protein sequence ID" value="AKV81836.1"/>
    <property type="molecule type" value="Genomic_DNA"/>
</dbReference>
<dbReference type="OMA" id="VAPDIWI"/>
<dbReference type="AlphaFoldDB" id="A0A088E7F9"/>
<evidence type="ECO:0000313" key="9">
    <source>
        <dbReference type="Proteomes" id="UP000061362"/>
    </source>
</evidence>
<evidence type="ECO:0000313" key="2">
    <source>
        <dbReference type="EMBL" id="AKV75102.1"/>
    </source>
</evidence>
<dbReference type="PATRIC" id="fig|43687.5.peg.2337"/>
<dbReference type="Proteomes" id="UP000068832">
    <property type="component" value="Chromosome"/>
</dbReference>
<dbReference type="Gene3D" id="6.10.140.1230">
    <property type="match status" value="1"/>
</dbReference>
<evidence type="ECO:0000313" key="7">
    <source>
        <dbReference type="Proteomes" id="UP000029084"/>
    </source>
</evidence>
<evidence type="ECO:0000313" key="8">
    <source>
        <dbReference type="Proteomes" id="UP000056255"/>
    </source>
</evidence>
<dbReference type="OrthoDB" id="2392at2157"/>
<dbReference type="EMBL" id="CP012176">
    <property type="protein sequence ID" value="AKV84071.1"/>
    <property type="molecule type" value="Genomic_DNA"/>
</dbReference>
<dbReference type="Proteomes" id="UP000061362">
    <property type="component" value="Chromosome"/>
</dbReference>
<evidence type="ECO:0000313" key="1">
    <source>
        <dbReference type="EMBL" id="AIM28301.1"/>
    </source>
</evidence>
<dbReference type="Proteomes" id="UP000056255">
    <property type="component" value="Chromosome"/>
</dbReference>
<evidence type="ECO:0000313" key="5">
    <source>
        <dbReference type="EMBL" id="AKV81836.1"/>
    </source>
</evidence>
<sequence>MLGKDFQKYWAGSDDKSAWEGFKGAFKSKEPLKYRIVQARYKLGSMINRLDVHIARLQERDRTLFERVVSAQMAKDTSRAAMYANEVAEIRKMSKQLIMTQIALEQVQLRLETVSEISEVFVNLIPVVGVVNELKSVLKGVMPEISLELSSLSEDLQTVVIEAGDFAGGYSYASAATPEARKILEEASAIAEQRMKEKFPDLPVNALAQRA</sequence>
<evidence type="ECO:0000313" key="12">
    <source>
        <dbReference type="Proteomes" id="UP000068832"/>
    </source>
</evidence>
<dbReference type="NCBIfam" id="NF041005">
    <property type="entry name" value="cell_div_CdvB1_B2"/>
    <property type="match status" value="1"/>
</dbReference>
<gene>
    <name evidence="1" type="ORF">HA72_2179</name>
    <name evidence="2" type="ORF">MsedA_2231</name>
    <name evidence="3" type="ORF">MsedB_2233</name>
    <name evidence="4" type="ORF">MsedC_2231</name>
    <name evidence="5" type="ORF">MsedD_2232</name>
    <name evidence="6" type="ORF">MsedE_2234</name>
</gene>
<reference evidence="6 8" key="3">
    <citation type="submission" date="2015-07" db="EMBL/GenBank/DDBJ databases">
        <title>Physiological, transcriptional responses and genome re-sequencing of acid resistant extremely thermoacidophilic Metallosphaera sedula SARC-M1.</title>
        <authorList>
            <person name="Ai C."/>
            <person name="McCarthy S."/>
            <person name="Eckrich V."/>
            <person name="Rudrappa D."/>
            <person name="Qiu G."/>
            <person name="Blum P."/>
        </authorList>
    </citation>
    <scope>NUCLEOTIDE SEQUENCE [LARGE SCALE GENOMIC DNA]</scope>
    <source>
        <strain evidence="6 8">SARC-M1</strain>
    </source>
</reference>
<dbReference type="Proteomes" id="UP000062398">
    <property type="component" value="Chromosome"/>
</dbReference>
<dbReference type="Proteomes" id="UP000062475">
    <property type="component" value="Chromosome"/>
</dbReference>
<dbReference type="EMBL" id="CP012174">
    <property type="protein sequence ID" value="AKV79591.1"/>
    <property type="molecule type" value="Genomic_DNA"/>
</dbReference>
<reference evidence="9 10" key="2">
    <citation type="journal article" date="2015" name="Genome Announc.">
        <title>Complete Genome Sequences of Evolved Arsenate-Resistant Metallosphaera sedula Strains.</title>
        <authorList>
            <person name="Ai C."/>
            <person name="McCarthy S."/>
            <person name="Schackwitz W."/>
            <person name="Martin J."/>
            <person name="Lipzen A."/>
            <person name="Blum P."/>
        </authorList>
    </citation>
    <scope>NUCLEOTIDE SEQUENCE [LARGE SCALE GENOMIC DNA]</scope>
    <source>
        <strain evidence="4 10">ARS120-1</strain>
        <strain evidence="5 9">ARS120-2</strain>
        <strain evidence="2 12">ARS50-1</strain>
        <strain evidence="3 11">ARS50-2</strain>
    </source>
</reference>
<evidence type="ECO:0000313" key="6">
    <source>
        <dbReference type="EMBL" id="AKV84071.1"/>
    </source>
</evidence>
<dbReference type="Proteomes" id="UP000029084">
    <property type="component" value="Chromosome"/>
</dbReference>
<reference evidence="1 7" key="1">
    <citation type="journal article" date="2014" name="J. Bacteriol.">
        <title>Role of an Archaeal PitA Transporter in the Copper and Arsenic Resistance of Metallosphaera sedula, an Extreme Thermoacidophile.</title>
        <authorList>
            <person name="McCarthy S."/>
            <person name="Ai C."/>
            <person name="Wheaton G."/>
            <person name="Tevatia R."/>
            <person name="Eckrich V."/>
            <person name="Kelly R."/>
            <person name="Blum P."/>
        </authorList>
    </citation>
    <scope>NUCLEOTIDE SEQUENCE [LARGE SCALE GENOMIC DNA]</scope>
    <source>
        <strain evidence="1 7">CuR1</strain>
    </source>
</reference>
<dbReference type="InterPro" id="IPR053492">
    <property type="entry name" value="Cell_Div_Machinery_Comp"/>
</dbReference>
<dbReference type="GeneID" id="97612704"/>
<accession>A0A088E7F9</accession>
<dbReference type="EMBL" id="CP012173">
    <property type="protein sequence ID" value="AKV77340.1"/>
    <property type="molecule type" value="Genomic_DNA"/>
</dbReference>
<evidence type="ECO:0000313" key="11">
    <source>
        <dbReference type="Proteomes" id="UP000062475"/>
    </source>
</evidence>
<name>A0A088E7F9_9CREN</name>
<evidence type="ECO:0000313" key="10">
    <source>
        <dbReference type="Proteomes" id="UP000062398"/>
    </source>
</evidence>
<dbReference type="EMBL" id="CP012172">
    <property type="protein sequence ID" value="AKV75102.1"/>
    <property type="molecule type" value="Genomic_DNA"/>
</dbReference>
<evidence type="ECO:0000313" key="4">
    <source>
        <dbReference type="EMBL" id="AKV79591.1"/>
    </source>
</evidence>
<dbReference type="RefSeq" id="WP_012022105.1">
    <property type="nucleotide sequence ID" value="NZ_AP019770.1"/>
</dbReference>
<organism evidence="1 7">
    <name type="scientific">Metallosphaera sedula</name>
    <dbReference type="NCBI Taxonomy" id="43687"/>
    <lineage>
        <taxon>Archaea</taxon>
        <taxon>Thermoproteota</taxon>
        <taxon>Thermoprotei</taxon>
        <taxon>Sulfolobales</taxon>
        <taxon>Sulfolobaceae</taxon>
        <taxon>Metallosphaera</taxon>
    </lineage>
</organism>